<dbReference type="HAMAP" id="MF_00073">
    <property type="entry name" value="NusB"/>
    <property type="match status" value="1"/>
</dbReference>
<dbReference type="AlphaFoldDB" id="A0A252F1W9"/>
<dbReference type="GO" id="GO:0031564">
    <property type="term" value="P:transcription antitermination"/>
    <property type="evidence" value="ECO:0007669"/>
    <property type="project" value="UniProtKB-KW"/>
</dbReference>
<dbReference type="GO" id="GO:0003723">
    <property type="term" value="F:RNA binding"/>
    <property type="evidence" value="ECO:0007669"/>
    <property type="project" value="UniProtKB-UniRule"/>
</dbReference>
<keyword evidence="2 6" id="KW-0889">Transcription antitermination</keyword>
<dbReference type="NCBIfam" id="TIGR01951">
    <property type="entry name" value="nusB"/>
    <property type="match status" value="1"/>
</dbReference>
<dbReference type="InterPro" id="IPR035926">
    <property type="entry name" value="NusB-like_sf"/>
</dbReference>
<dbReference type="InterPro" id="IPR006027">
    <property type="entry name" value="NusB_RsmB_TIM44"/>
</dbReference>
<evidence type="ECO:0000313" key="8">
    <source>
        <dbReference type="EMBL" id="OUM19788.1"/>
    </source>
</evidence>
<evidence type="ECO:0000259" key="7">
    <source>
        <dbReference type="Pfam" id="PF01029"/>
    </source>
</evidence>
<reference evidence="8 9" key="1">
    <citation type="submission" date="2017-05" db="EMBL/GenBank/DDBJ databases">
        <title>Butyricicoccus porcorum sp. nov. a butyrate-producing bacterium from the swine intestinal tract.</title>
        <authorList>
            <person name="Trachsel J."/>
            <person name="Humphrey S."/>
            <person name="Allen H.K."/>
        </authorList>
    </citation>
    <scope>NUCLEOTIDE SEQUENCE [LARGE SCALE GENOMIC DNA]</scope>
    <source>
        <strain evidence="8">BB10</strain>
    </source>
</reference>
<organism evidence="8 9">
    <name type="scientific">Butyricicoccus porcorum</name>
    <dbReference type="NCBI Taxonomy" id="1945634"/>
    <lineage>
        <taxon>Bacteria</taxon>
        <taxon>Bacillati</taxon>
        <taxon>Bacillota</taxon>
        <taxon>Clostridia</taxon>
        <taxon>Eubacteriales</taxon>
        <taxon>Butyricicoccaceae</taxon>
        <taxon>Butyricicoccus</taxon>
    </lineage>
</organism>
<comment type="function">
    <text evidence="6">Involved in transcription antitermination. Required for transcription of ribosomal RNA (rRNA) genes. Binds specifically to the boxA antiterminator sequence of the ribosomal RNA (rrn) operons.</text>
</comment>
<dbReference type="Pfam" id="PF01029">
    <property type="entry name" value="NusB"/>
    <property type="match status" value="1"/>
</dbReference>
<name>A0A252F1W9_9FIRM</name>
<accession>A0A252F1W9</accession>
<protein>
    <recommendedName>
        <fullName evidence="6">Transcription antitermination protein NusB</fullName>
    </recommendedName>
    <alternativeName>
        <fullName evidence="6">Antitermination factor NusB</fullName>
    </alternativeName>
</protein>
<keyword evidence="5 6" id="KW-0804">Transcription</keyword>
<dbReference type="GO" id="GO:0006353">
    <property type="term" value="P:DNA-templated transcription termination"/>
    <property type="evidence" value="ECO:0007669"/>
    <property type="project" value="UniProtKB-UniRule"/>
</dbReference>
<evidence type="ECO:0000256" key="6">
    <source>
        <dbReference type="HAMAP-Rule" id="MF_00073"/>
    </source>
</evidence>
<dbReference type="PANTHER" id="PTHR11078">
    <property type="entry name" value="N UTILIZATION SUBSTANCE PROTEIN B-RELATED"/>
    <property type="match status" value="1"/>
</dbReference>
<evidence type="ECO:0000256" key="4">
    <source>
        <dbReference type="ARBA" id="ARBA00023015"/>
    </source>
</evidence>
<dbReference type="InterPro" id="IPR011605">
    <property type="entry name" value="NusB_fam"/>
</dbReference>
<evidence type="ECO:0000256" key="1">
    <source>
        <dbReference type="ARBA" id="ARBA00005952"/>
    </source>
</evidence>
<sequence length="165" mass="18451">MCRYAVRRQAQYGGTSVGRKEAREIALHLIFELSFKQFSDEELLSDRLEKSVMDSLAGDIALYAGELPEDQKVYIRNTVMGVCAHCTELDAVVEEHSTNWNTNRLSHMTMSLLRLALYEMQYVEDVPVGTAIDEAVELAKKYESEEVPGYINGVLGAAARELAAD</sequence>
<evidence type="ECO:0000313" key="9">
    <source>
        <dbReference type="Proteomes" id="UP000194903"/>
    </source>
</evidence>
<keyword evidence="9" id="KW-1185">Reference proteome</keyword>
<dbReference type="GO" id="GO:0005829">
    <property type="term" value="C:cytosol"/>
    <property type="evidence" value="ECO:0007669"/>
    <property type="project" value="TreeGrafter"/>
</dbReference>
<comment type="caution">
    <text evidence="8">The sequence shown here is derived from an EMBL/GenBank/DDBJ whole genome shotgun (WGS) entry which is preliminary data.</text>
</comment>
<dbReference type="Gene3D" id="1.10.940.10">
    <property type="entry name" value="NusB-like"/>
    <property type="match status" value="1"/>
</dbReference>
<gene>
    <name evidence="6" type="primary">nusB</name>
    <name evidence="8" type="ORF">CBW42_11555</name>
</gene>
<dbReference type="PANTHER" id="PTHR11078:SF3">
    <property type="entry name" value="ANTITERMINATION NUSB DOMAIN-CONTAINING PROTEIN"/>
    <property type="match status" value="1"/>
</dbReference>
<evidence type="ECO:0000256" key="2">
    <source>
        <dbReference type="ARBA" id="ARBA00022814"/>
    </source>
</evidence>
<keyword evidence="4 6" id="KW-0805">Transcription regulation</keyword>
<keyword evidence="3 6" id="KW-0694">RNA-binding</keyword>
<dbReference type="OrthoDB" id="9811381at2"/>
<dbReference type="EMBL" id="NHOC01000010">
    <property type="protein sequence ID" value="OUM19788.1"/>
    <property type="molecule type" value="Genomic_DNA"/>
</dbReference>
<comment type="similarity">
    <text evidence="1 6">Belongs to the NusB family.</text>
</comment>
<evidence type="ECO:0000256" key="5">
    <source>
        <dbReference type="ARBA" id="ARBA00023163"/>
    </source>
</evidence>
<feature type="domain" description="NusB/RsmB/TIM44" evidence="7">
    <location>
        <begin position="21"/>
        <end position="160"/>
    </location>
</feature>
<evidence type="ECO:0000256" key="3">
    <source>
        <dbReference type="ARBA" id="ARBA00022884"/>
    </source>
</evidence>
<dbReference type="SUPFAM" id="SSF48013">
    <property type="entry name" value="NusB-like"/>
    <property type="match status" value="1"/>
</dbReference>
<dbReference type="Proteomes" id="UP000194903">
    <property type="component" value="Unassembled WGS sequence"/>
</dbReference>
<proteinExistence type="inferred from homology"/>